<evidence type="ECO:0000313" key="2">
    <source>
        <dbReference type="Proteomes" id="UP001327560"/>
    </source>
</evidence>
<protein>
    <submittedName>
        <fullName evidence="1">Uncharacterized protein</fullName>
    </submittedName>
</protein>
<dbReference type="EMBL" id="CP136893">
    <property type="protein sequence ID" value="WOL04046.1"/>
    <property type="molecule type" value="Genomic_DNA"/>
</dbReference>
<dbReference type="Proteomes" id="UP001327560">
    <property type="component" value="Chromosome 4"/>
</dbReference>
<dbReference type="PANTHER" id="PTHR37763">
    <property type="entry name" value="EXOSOME COMPLEX EXONUCLEASE"/>
    <property type="match status" value="1"/>
</dbReference>
<evidence type="ECO:0000313" key="1">
    <source>
        <dbReference type="EMBL" id="WOL04046.1"/>
    </source>
</evidence>
<organism evidence="1 2">
    <name type="scientific">Canna indica</name>
    <name type="common">Indian-shot</name>
    <dbReference type="NCBI Taxonomy" id="4628"/>
    <lineage>
        <taxon>Eukaryota</taxon>
        <taxon>Viridiplantae</taxon>
        <taxon>Streptophyta</taxon>
        <taxon>Embryophyta</taxon>
        <taxon>Tracheophyta</taxon>
        <taxon>Spermatophyta</taxon>
        <taxon>Magnoliopsida</taxon>
        <taxon>Liliopsida</taxon>
        <taxon>Zingiberales</taxon>
        <taxon>Cannaceae</taxon>
        <taxon>Canna</taxon>
    </lineage>
</organism>
<reference evidence="1 2" key="1">
    <citation type="submission" date="2023-10" db="EMBL/GenBank/DDBJ databases">
        <title>Chromosome-scale genome assembly provides insights into flower coloration mechanisms of Canna indica.</title>
        <authorList>
            <person name="Li C."/>
        </authorList>
    </citation>
    <scope>NUCLEOTIDE SEQUENCE [LARGE SCALE GENOMIC DNA]</scope>
    <source>
        <tissue evidence="1">Flower</tissue>
    </source>
</reference>
<proteinExistence type="predicted"/>
<keyword evidence="2" id="KW-1185">Reference proteome</keyword>
<accession>A0AAQ3KE28</accession>
<sequence>MILSTLILRPKSTVGRCVGHLPCWNLAFYHQIDEFSGEELLPSEWYTAAYAKILRLTHVLKDIRKSDGRLFSINGNTAISDDYFISHMQTFESLAKIFIRPTLLQRYQKKTNKPAAPFRSSAVFSKPSERNSMMLNSLTEVCDFLNVSAQKRKHVRLAICPQVTQHHIWRGALEEVLRDVKNEMDLSCHSTAFQMGEQILSCCIKFLTDINNPSCSASPSWMRPAPLNKVQKSQPSRKWEEVLQMIDDLSKVLEKEQKLAYHLSKLDIMKEGLHQIKDIFVERDMSHKEVQLQDCLIQKKLSKNLGHSSKCLFILLLYYLHGTVREIEVEVCGGLYSCGGKTYLCIGKILTSSDEASIRSGIMQLNRAFSVFQFVWQTAEMDGILELQGHVWCPEADERSLTYKGNMYFVHGLMSSDILAS</sequence>
<name>A0AAQ3KE28_9LILI</name>
<dbReference type="AlphaFoldDB" id="A0AAQ3KE28"/>
<gene>
    <name evidence="1" type="ORF">Cni_G12767</name>
</gene>
<dbReference type="PANTHER" id="PTHR37763:SF1">
    <property type="entry name" value="EXOSOME COMPLEX EXONUCLEASE"/>
    <property type="match status" value="1"/>
</dbReference>